<dbReference type="EMBL" id="CP011770">
    <property type="protein sequence ID" value="AKM09537.1"/>
    <property type="molecule type" value="Genomic_DNA"/>
</dbReference>
<keyword evidence="2" id="KW-1003">Cell membrane</keyword>
<dbReference type="AlphaFoldDB" id="A0A0G3XEF2"/>
<protein>
    <submittedName>
        <fullName evidence="6">Secretion system protein</fullName>
    </submittedName>
</protein>
<sequence length="328" mass="36258">MLELILTNQATRMATLFGIFVLVAGVVLIIISVANRRAQVKAGLAQIATANAPVGVDAGSQASLRQRENQNAWARLADMIERTGLDLNDSKSERLRDKLIAAGYTHPAAPRIFTLARIAIMAFFPLAFIFFAYAYSEEPPGFLTIYIGCSLLGLLGLYFPNLFVQAKADRRKEAIINGFPDCLDLLLVCVEAGLGIEAAMDRVGREMVKSHPLVAQLLSIAVLRLRAGATREEAFRRLAEMARVDEIRSFTTLLIQSDKLGTSMSSTLRVYAGEMREKRRMRAEEKAHRLPVLISIPLVVCMLPTMIGVLMLPASIRVVRDIFPLMNR</sequence>
<gene>
    <name evidence="6" type="ORF">AB433_05360</name>
</gene>
<evidence type="ECO:0000256" key="5">
    <source>
        <dbReference type="ARBA" id="ARBA00023136"/>
    </source>
</evidence>
<dbReference type="Proteomes" id="UP000035287">
    <property type="component" value="Chromosome"/>
</dbReference>
<keyword evidence="4" id="KW-1133">Transmembrane helix</keyword>
<dbReference type="STRING" id="1348774.AB433_05360"/>
<dbReference type="PATRIC" id="fig|1348774.3.peg.1125"/>
<evidence type="ECO:0000256" key="1">
    <source>
        <dbReference type="ARBA" id="ARBA00004651"/>
    </source>
</evidence>
<dbReference type="PANTHER" id="PTHR35007">
    <property type="entry name" value="INTEGRAL MEMBRANE PROTEIN-RELATED"/>
    <property type="match status" value="1"/>
</dbReference>
<evidence type="ECO:0000256" key="4">
    <source>
        <dbReference type="ARBA" id="ARBA00022989"/>
    </source>
</evidence>
<keyword evidence="3" id="KW-0812">Transmembrane</keyword>
<dbReference type="InterPro" id="IPR018076">
    <property type="entry name" value="T2SS_GspF_dom"/>
</dbReference>
<reference evidence="6 7" key="1">
    <citation type="submission" date="2015-06" db="EMBL/GenBank/DDBJ databases">
        <authorList>
            <person name="Zeng Y."/>
            <person name="Huang Y."/>
        </authorList>
    </citation>
    <scope>NUCLEOTIDE SEQUENCE [LARGE SCALE GENOMIC DNA]</scope>
    <source>
        <strain evidence="6 7">PQ-2</strain>
    </source>
</reference>
<organism evidence="6 7">
    <name type="scientific">Croceicoccus naphthovorans</name>
    <dbReference type="NCBI Taxonomy" id="1348774"/>
    <lineage>
        <taxon>Bacteria</taxon>
        <taxon>Pseudomonadati</taxon>
        <taxon>Pseudomonadota</taxon>
        <taxon>Alphaproteobacteria</taxon>
        <taxon>Sphingomonadales</taxon>
        <taxon>Erythrobacteraceae</taxon>
        <taxon>Croceicoccus</taxon>
    </lineage>
</organism>
<accession>A0A0G3XEF2</accession>
<evidence type="ECO:0000256" key="3">
    <source>
        <dbReference type="ARBA" id="ARBA00022692"/>
    </source>
</evidence>
<proteinExistence type="predicted"/>
<comment type="subcellular location">
    <subcellularLocation>
        <location evidence="1">Cell membrane</location>
        <topology evidence="1">Multi-pass membrane protein</topology>
    </subcellularLocation>
</comment>
<dbReference type="GO" id="GO:0005886">
    <property type="term" value="C:plasma membrane"/>
    <property type="evidence" value="ECO:0007669"/>
    <property type="project" value="UniProtKB-SubCell"/>
</dbReference>
<evidence type="ECO:0000256" key="2">
    <source>
        <dbReference type="ARBA" id="ARBA00022475"/>
    </source>
</evidence>
<evidence type="ECO:0000313" key="7">
    <source>
        <dbReference type="Proteomes" id="UP000035287"/>
    </source>
</evidence>
<dbReference type="KEGG" id="cna:AB433_05360"/>
<keyword evidence="7" id="KW-1185">Reference proteome</keyword>
<evidence type="ECO:0000313" key="6">
    <source>
        <dbReference type="EMBL" id="AKM09537.1"/>
    </source>
</evidence>
<name>A0A0G3XEF2_9SPHN</name>
<keyword evidence="5" id="KW-0472">Membrane</keyword>
<dbReference type="RefSeq" id="WP_047820225.1">
    <property type="nucleotide sequence ID" value="NZ_CP011770.1"/>
</dbReference>
<dbReference type="Pfam" id="PF00482">
    <property type="entry name" value="T2SSF"/>
    <property type="match status" value="1"/>
</dbReference>
<dbReference type="PANTHER" id="PTHR35007:SF2">
    <property type="entry name" value="PILUS ASSEMBLE PROTEIN"/>
    <property type="match status" value="1"/>
</dbReference>